<name>N6YA14_THASP</name>
<comment type="caution">
    <text evidence="1">The sequence shown here is derived from an EMBL/GenBank/DDBJ whole genome shotgun (WGS) entry which is preliminary data.</text>
</comment>
<evidence type="ECO:0000313" key="2">
    <source>
        <dbReference type="Proteomes" id="UP000013042"/>
    </source>
</evidence>
<gene>
    <name evidence="1" type="ORF">C665_02312</name>
</gene>
<accession>N6YA14</accession>
<evidence type="ECO:0000313" key="1">
    <source>
        <dbReference type="EMBL" id="ENO88345.1"/>
    </source>
</evidence>
<dbReference type="Proteomes" id="UP000013042">
    <property type="component" value="Unassembled WGS sequence"/>
</dbReference>
<sequence>MVATQAMVRVVTCLAHLGEQGPNFAWNDSLVLQSPEQVDLLLVRRRIDSHLRRCELREQLRQLAKLQEASVRVIRKIALGEHP</sequence>
<reference evidence="1 2" key="1">
    <citation type="submission" date="2012-09" db="EMBL/GenBank/DDBJ databases">
        <title>Draft Genome Sequences of 6 Strains from Genus Thauera.</title>
        <authorList>
            <person name="Liu B."/>
            <person name="Shapleigh J.P."/>
            <person name="Frostegard A.H."/>
        </authorList>
    </citation>
    <scope>NUCLEOTIDE SEQUENCE [LARGE SCALE GENOMIC DNA]</scope>
    <source>
        <strain evidence="1 2">S2</strain>
    </source>
</reference>
<dbReference type="AlphaFoldDB" id="N6YA14"/>
<dbReference type="EMBL" id="AMXD01000006">
    <property type="protein sequence ID" value="ENO88345.1"/>
    <property type="molecule type" value="Genomic_DNA"/>
</dbReference>
<organism evidence="1 2">
    <name type="scientific">Thauera aminoaromatica S2</name>
    <dbReference type="NCBI Taxonomy" id="1234381"/>
    <lineage>
        <taxon>Bacteria</taxon>
        <taxon>Pseudomonadati</taxon>
        <taxon>Pseudomonadota</taxon>
        <taxon>Betaproteobacteria</taxon>
        <taxon>Rhodocyclales</taxon>
        <taxon>Zoogloeaceae</taxon>
        <taxon>Thauera</taxon>
    </lineage>
</organism>
<proteinExistence type="predicted"/>
<protein>
    <submittedName>
        <fullName evidence="1">Uncharacterized protein</fullName>
    </submittedName>
</protein>